<evidence type="ECO:0000313" key="2">
    <source>
        <dbReference type="Proteomes" id="UP000310189"/>
    </source>
</evidence>
<sequence>MKRRAGDSECGVDVECCSITTTIAIGKWGAMSEAQSLIDSMLAHHTIAVVIYSSLPSCQSVVDNISLLNIRSQDLVVLDLDGFDQEEATEIRQYLYLITNRYDLPFVFYRGRDIPSEYETLVMSFFDSLQAYLGSKRATSTLTNCSDCFMRVCEG</sequence>
<proteinExistence type="predicted"/>
<name>A0A4T0FF92_9BASI</name>
<accession>A0A4T0FF92</accession>
<dbReference type="AlphaFoldDB" id="A0A4T0FF92"/>
<gene>
    <name evidence="1" type="ORF">E3P99_03879</name>
</gene>
<protein>
    <submittedName>
        <fullName evidence="1">Uncharacterized protein</fullName>
    </submittedName>
</protein>
<organism evidence="1 2">
    <name type="scientific">Wallemia hederae</name>
    <dbReference type="NCBI Taxonomy" id="1540922"/>
    <lineage>
        <taxon>Eukaryota</taxon>
        <taxon>Fungi</taxon>
        <taxon>Dikarya</taxon>
        <taxon>Basidiomycota</taxon>
        <taxon>Wallemiomycotina</taxon>
        <taxon>Wallemiomycetes</taxon>
        <taxon>Wallemiales</taxon>
        <taxon>Wallemiaceae</taxon>
        <taxon>Wallemia</taxon>
    </lineage>
</organism>
<reference evidence="1 2" key="1">
    <citation type="submission" date="2019-03" db="EMBL/GenBank/DDBJ databases">
        <title>Sequencing 23 genomes of Wallemia ichthyophaga.</title>
        <authorList>
            <person name="Gostincar C."/>
        </authorList>
    </citation>
    <scope>NUCLEOTIDE SEQUENCE [LARGE SCALE GENOMIC DNA]</scope>
    <source>
        <strain evidence="1 2">EXF-5753</strain>
    </source>
</reference>
<dbReference type="Proteomes" id="UP000310189">
    <property type="component" value="Unassembled WGS sequence"/>
</dbReference>
<dbReference type="EMBL" id="SPNW01000096">
    <property type="protein sequence ID" value="TIA85834.1"/>
    <property type="molecule type" value="Genomic_DNA"/>
</dbReference>
<dbReference type="PROSITE" id="PS51354">
    <property type="entry name" value="GLUTAREDOXIN_2"/>
    <property type="match status" value="1"/>
</dbReference>
<dbReference type="Gene3D" id="3.40.30.10">
    <property type="entry name" value="Glutaredoxin"/>
    <property type="match status" value="1"/>
</dbReference>
<evidence type="ECO:0000313" key="1">
    <source>
        <dbReference type="EMBL" id="TIA85834.1"/>
    </source>
</evidence>
<comment type="caution">
    <text evidence="1">The sequence shown here is derived from an EMBL/GenBank/DDBJ whole genome shotgun (WGS) entry which is preliminary data.</text>
</comment>
<keyword evidence="2" id="KW-1185">Reference proteome</keyword>
<dbReference type="OrthoDB" id="10426942at2759"/>